<feature type="transmembrane region" description="Helical" evidence="2">
    <location>
        <begin position="114"/>
        <end position="131"/>
    </location>
</feature>
<dbReference type="EMBL" id="BLPG01000001">
    <property type="protein sequence ID" value="GFJ94756.1"/>
    <property type="molecule type" value="Genomic_DNA"/>
</dbReference>
<comment type="caution">
    <text evidence="3">The sequence shown here is derived from an EMBL/GenBank/DDBJ whole genome shotgun (WGS) entry which is preliminary data.</text>
</comment>
<dbReference type="SUPFAM" id="SSF53649">
    <property type="entry name" value="Alkaline phosphatase-like"/>
    <property type="match status" value="1"/>
</dbReference>
<reference evidence="3 4" key="2">
    <citation type="submission" date="2020-03" db="EMBL/GenBank/DDBJ databases">
        <authorList>
            <person name="Ichikawa N."/>
            <person name="Kimura A."/>
            <person name="Kitahashi Y."/>
            <person name="Uohara A."/>
        </authorList>
    </citation>
    <scope>NUCLEOTIDE SEQUENCE [LARGE SCALE GENOMIC DNA]</scope>
    <source>
        <strain evidence="3 4">NBRC 108638</strain>
    </source>
</reference>
<feature type="transmembrane region" description="Helical" evidence="2">
    <location>
        <begin position="138"/>
        <end position="156"/>
    </location>
</feature>
<feature type="region of interest" description="Disordered" evidence="1">
    <location>
        <begin position="308"/>
        <end position="342"/>
    </location>
</feature>
<evidence type="ECO:0008006" key="5">
    <source>
        <dbReference type="Google" id="ProtNLM"/>
    </source>
</evidence>
<feature type="transmembrane region" description="Helical" evidence="2">
    <location>
        <begin position="84"/>
        <end position="102"/>
    </location>
</feature>
<sequence>MVEEEPPRRAKRELFAFLEVAALCGLAVAQPLLDITGKSPDFFLFYGASRREVLLLVLAVTVVPPVVLWAVGALCGLAWAPSRLAVHAATVGGLLAVLAVQVGKNLLPVRGVPLALLAILAAAGLTAAYLRWRAPAQVLRLAAVGPVAFALLFVFASPSSAVLLAREGGGSGPGGKAKQEHPPIVVLLLDEFPLVSLLGPDGRIDAATYPNFARLAGDATWYRNATGVSGWTPYAVPAMLTGKYPAKDNAAPHFTEHPDNLFTLLDDSYEEKVRESITQLCLPSVCERETPKGGLPVLLGESAKLLRQLASPSDSTQKPEESYQETTEKESGDDAPPPASPDFRFDRLGDNQPARFTDFLAGLQPAAKPTLHFLHLLMPHGPWSYLPSGVRYSSPDLPNDDNGAGRAGCAWPSSGTWRRWRTRIGCSARRSPRWRRRSCTRTRSSWSPRTTGSASRRTRRGAGWARYRRPATRCCGCRCSSRSRARRPAASTTATGSTSTCCPRSPTSPA</sequence>
<protein>
    <recommendedName>
        <fullName evidence="5">Sulfatase N-terminal domain-containing protein</fullName>
    </recommendedName>
</protein>
<keyword evidence="2" id="KW-1133">Transmembrane helix</keyword>
<evidence type="ECO:0000256" key="1">
    <source>
        <dbReference type="SAM" id="MobiDB-lite"/>
    </source>
</evidence>
<dbReference type="Proteomes" id="UP000482960">
    <property type="component" value="Unassembled WGS sequence"/>
</dbReference>
<feature type="region of interest" description="Disordered" evidence="1">
    <location>
        <begin position="440"/>
        <end position="464"/>
    </location>
</feature>
<keyword evidence="2" id="KW-0812">Transmembrane</keyword>
<proteinExistence type="predicted"/>
<evidence type="ECO:0000313" key="3">
    <source>
        <dbReference type="EMBL" id="GFJ94756.1"/>
    </source>
</evidence>
<organism evidence="3 4">
    <name type="scientific">Phytohabitans rumicis</name>
    <dbReference type="NCBI Taxonomy" id="1076125"/>
    <lineage>
        <taxon>Bacteria</taxon>
        <taxon>Bacillati</taxon>
        <taxon>Actinomycetota</taxon>
        <taxon>Actinomycetes</taxon>
        <taxon>Micromonosporales</taxon>
        <taxon>Micromonosporaceae</taxon>
    </lineage>
</organism>
<gene>
    <name evidence="3" type="ORF">Prum_083980</name>
</gene>
<evidence type="ECO:0000313" key="4">
    <source>
        <dbReference type="Proteomes" id="UP000482960"/>
    </source>
</evidence>
<keyword evidence="4" id="KW-1185">Reference proteome</keyword>
<feature type="compositionally biased region" description="Low complexity" evidence="1">
    <location>
        <begin position="488"/>
        <end position="510"/>
    </location>
</feature>
<keyword evidence="2" id="KW-0472">Membrane</keyword>
<feature type="region of interest" description="Disordered" evidence="1">
    <location>
        <begin position="479"/>
        <end position="510"/>
    </location>
</feature>
<evidence type="ECO:0000256" key="2">
    <source>
        <dbReference type="SAM" id="Phobius"/>
    </source>
</evidence>
<accession>A0A6V8LKS1</accession>
<dbReference type="InterPro" id="IPR017850">
    <property type="entry name" value="Alkaline_phosphatase_core_sf"/>
</dbReference>
<name>A0A6V8LKS1_9ACTN</name>
<feature type="compositionally biased region" description="Low complexity" evidence="1">
    <location>
        <begin position="441"/>
        <end position="455"/>
    </location>
</feature>
<dbReference type="AlphaFoldDB" id="A0A6V8LKS1"/>
<dbReference type="Gene3D" id="3.40.720.10">
    <property type="entry name" value="Alkaline Phosphatase, subunit A"/>
    <property type="match status" value="1"/>
</dbReference>
<feature type="compositionally biased region" description="Basic and acidic residues" evidence="1">
    <location>
        <begin position="317"/>
        <end position="332"/>
    </location>
</feature>
<reference evidence="3 4" key="1">
    <citation type="submission" date="2020-03" db="EMBL/GenBank/DDBJ databases">
        <title>Whole genome shotgun sequence of Phytohabitans rumicis NBRC 108638.</title>
        <authorList>
            <person name="Komaki H."/>
            <person name="Tamura T."/>
        </authorList>
    </citation>
    <scope>NUCLEOTIDE SEQUENCE [LARGE SCALE GENOMIC DNA]</scope>
    <source>
        <strain evidence="3 4">NBRC 108638</strain>
    </source>
</reference>
<feature type="transmembrane region" description="Helical" evidence="2">
    <location>
        <begin position="53"/>
        <end position="77"/>
    </location>
</feature>